<dbReference type="Gene3D" id="3.90.1520.10">
    <property type="entry name" value="H-NOX domain"/>
    <property type="match status" value="1"/>
</dbReference>
<dbReference type="AlphaFoldDB" id="A0AA41X2N3"/>
<dbReference type="RefSeq" id="WP_254099658.1">
    <property type="nucleotide sequence ID" value="NZ_JANATA010000007.1"/>
</dbReference>
<dbReference type="InterPro" id="IPR038158">
    <property type="entry name" value="H-NOX_domain_sf"/>
</dbReference>
<dbReference type="GO" id="GO:0020037">
    <property type="term" value="F:heme binding"/>
    <property type="evidence" value="ECO:0007669"/>
    <property type="project" value="InterPro"/>
</dbReference>
<name>A0AA41X2N3_9ALTE</name>
<organism evidence="2 3">
    <name type="scientific">Opacimonas viscosa</name>
    <dbReference type="NCBI Taxonomy" id="2961944"/>
    <lineage>
        <taxon>Bacteria</taxon>
        <taxon>Pseudomonadati</taxon>
        <taxon>Pseudomonadota</taxon>
        <taxon>Gammaproteobacteria</taxon>
        <taxon>Alteromonadales</taxon>
        <taxon>Alteromonadaceae</taxon>
        <taxon>Opacimonas</taxon>
    </lineage>
</organism>
<comment type="caution">
    <text evidence="2">The sequence shown here is derived from an EMBL/GenBank/DDBJ whole genome shotgun (WGS) entry which is preliminary data.</text>
</comment>
<evidence type="ECO:0000259" key="1">
    <source>
        <dbReference type="Pfam" id="PF07700"/>
    </source>
</evidence>
<feature type="domain" description="Heme NO-binding" evidence="1">
    <location>
        <begin position="3"/>
        <end position="161"/>
    </location>
</feature>
<dbReference type="InterPro" id="IPR011644">
    <property type="entry name" value="Heme_NO-bd"/>
</dbReference>
<dbReference type="InterPro" id="IPR024096">
    <property type="entry name" value="NO_sig/Golgi_transp_ligand-bd"/>
</dbReference>
<keyword evidence="3" id="KW-1185">Reference proteome</keyword>
<evidence type="ECO:0000313" key="3">
    <source>
        <dbReference type="Proteomes" id="UP001165413"/>
    </source>
</evidence>
<sequence>MLGIIFTNLVEMIETEISAEMADEILDEAELSTDGAYTSVGHYPFEDVLAIVTLLSEKTDTPIPDLIFAFGQYLFPKLVAGHQHILPKNATLMDLLVQLDSNIHVEVLKLYPNATLPTFSILEQTSDGIVLEYGSPRQLDTLAAGLITGGSQYFGVEVDIAMNTLSDEPYRVKIDVKIREKVAN</sequence>
<dbReference type="Pfam" id="PF07700">
    <property type="entry name" value="HNOB"/>
    <property type="match status" value="1"/>
</dbReference>
<reference evidence="2" key="1">
    <citation type="submission" date="2022-07" db="EMBL/GenBank/DDBJ databases">
        <title>Characterization of the Novel Bacterium Alteromonas immobilis LMIT006 and Alteromonas gregis LMIT007.</title>
        <authorList>
            <person name="Lin X."/>
        </authorList>
    </citation>
    <scope>NUCLEOTIDE SEQUENCE</scope>
    <source>
        <strain evidence="2">LMIT007</strain>
    </source>
</reference>
<accession>A0AA41X2N3</accession>
<dbReference type="SUPFAM" id="SSF111126">
    <property type="entry name" value="Ligand-binding domain in the NO signalling and Golgi transport"/>
    <property type="match status" value="1"/>
</dbReference>
<gene>
    <name evidence="2" type="ORF">NLF92_05545</name>
</gene>
<protein>
    <submittedName>
        <fullName evidence="2">Heme NO-binding domain-containing protein</fullName>
    </submittedName>
</protein>
<evidence type="ECO:0000313" key="2">
    <source>
        <dbReference type="EMBL" id="MCP3428406.1"/>
    </source>
</evidence>
<dbReference type="EMBL" id="JANATA010000007">
    <property type="protein sequence ID" value="MCP3428406.1"/>
    <property type="molecule type" value="Genomic_DNA"/>
</dbReference>
<proteinExistence type="predicted"/>
<dbReference type="Proteomes" id="UP001165413">
    <property type="component" value="Unassembled WGS sequence"/>
</dbReference>